<dbReference type="STRING" id="173990.SAMN05660691_01827"/>
<evidence type="ECO:0000313" key="3">
    <source>
        <dbReference type="Proteomes" id="UP000199371"/>
    </source>
</evidence>
<evidence type="ECO:0000313" key="2">
    <source>
        <dbReference type="EMBL" id="SEH85656.1"/>
    </source>
</evidence>
<keyword evidence="1" id="KW-1133">Transmembrane helix</keyword>
<feature type="transmembrane region" description="Helical" evidence="1">
    <location>
        <begin position="91"/>
        <end position="113"/>
    </location>
</feature>
<accession>A0A1H6LAZ7</accession>
<dbReference type="RefSeq" id="WP_092792520.1">
    <property type="nucleotide sequence ID" value="NZ_FNXF01000005.1"/>
</dbReference>
<organism evidence="2 3">
    <name type="scientific">Rheinheimera pacifica</name>
    <dbReference type="NCBI Taxonomy" id="173990"/>
    <lineage>
        <taxon>Bacteria</taxon>
        <taxon>Pseudomonadati</taxon>
        <taxon>Pseudomonadota</taxon>
        <taxon>Gammaproteobacteria</taxon>
        <taxon>Chromatiales</taxon>
        <taxon>Chromatiaceae</taxon>
        <taxon>Rheinheimera</taxon>
    </lineage>
</organism>
<protein>
    <submittedName>
        <fullName evidence="2">Uncharacterized protein</fullName>
    </submittedName>
</protein>
<dbReference type="OrthoDB" id="5771322at2"/>
<sequence>MNINKPKAVLFGAGISIFCCLFALGLFWILQSDWSGQREQLKSGQQLIVLSYSSGYIPGVIAGIAVIALLFTGLTLLLFAGNKAQQLKPAFTRFCTVAVLLSLAGVFFGEMLITNKWDKQAQQKGYLPCPVGTLLSNRLTYTAWVQNEALCYNSDVRRIISRGTPEETRQVEQYWQAQQKQSQTRAKLQQG</sequence>
<dbReference type="EMBL" id="FNXF01000005">
    <property type="protein sequence ID" value="SEH85656.1"/>
    <property type="molecule type" value="Genomic_DNA"/>
</dbReference>
<name>A0A1H6LAZ7_9GAMM</name>
<feature type="transmembrane region" description="Helical" evidence="1">
    <location>
        <begin position="9"/>
        <end position="30"/>
    </location>
</feature>
<keyword evidence="1" id="KW-0472">Membrane</keyword>
<keyword evidence="1" id="KW-0812">Transmembrane</keyword>
<keyword evidence="3" id="KW-1185">Reference proteome</keyword>
<feature type="transmembrane region" description="Helical" evidence="1">
    <location>
        <begin position="56"/>
        <end position="79"/>
    </location>
</feature>
<gene>
    <name evidence="2" type="ORF">SAMN05660691_01827</name>
</gene>
<reference evidence="3" key="1">
    <citation type="submission" date="2016-10" db="EMBL/GenBank/DDBJ databases">
        <authorList>
            <person name="Varghese N."/>
            <person name="Submissions S."/>
        </authorList>
    </citation>
    <scope>NUCLEOTIDE SEQUENCE [LARGE SCALE GENOMIC DNA]</scope>
    <source>
        <strain evidence="3">DSM 17616</strain>
    </source>
</reference>
<proteinExistence type="predicted"/>
<dbReference type="Proteomes" id="UP000199371">
    <property type="component" value="Unassembled WGS sequence"/>
</dbReference>
<dbReference type="AlphaFoldDB" id="A0A1H6LAZ7"/>
<evidence type="ECO:0000256" key="1">
    <source>
        <dbReference type="SAM" id="Phobius"/>
    </source>
</evidence>